<comment type="caution">
    <text evidence="9">The sequence shown here is derived from an EMBL/GenBank/DDBJ whole genome shotgun (WGS) entry which is preliminary data.</text>
</comment>
<feature type="transmembrane region" description="Helical" evidence="7">
    <location>
        <begin position="97"/>
        <end position="121"/>
    </location>
</feature>
<feature type="transmembrane region" description="Helical" evidence="7">
    <location>
        <begin position="62"/>
        <end position="85"/>
    </location>
</feature>
<dbReference type="GO" id="GO:0005886">
    <property type="term" value="C:plasma membrane"/>
    <property type="evidence" value="ECO:0007669"/>
    <property type="project" value="UniProtKB-SubCell"/>
</dbReference>
<feature type="domain" description="ABC transmembrane type-1" evidence="8">
    <location>
        <begin position="63"/>
        <end position="276"/>
    </location>
</feature>
<dbReference type="EMBL" id="JACHVY010000003">
    <property type="protein sequence ID" value="MBB2902437.1"/>
    <property type="molecule type" value="Genomic_DNA"/>
</dbReference>
<evidence type="ECO:0000313" key="10">
    <source>
        <dbReference type="Proteomes" id="UP000533269"/>
    </source>
</evidence>
<dbReference type="Gene3D" id="1.10.3720.10">
    <property type="entry name" value="MetI-like"/>
    <property type="match status" value="1"/>
</dbReference>
<keyword evidence="4 7" id="KW-0812">Transmembrane</keyword>
<keyword evidence="2 7" id="KW-0813">Transport</keyword>
<dbReference type="PANTHER" id="PTHR43005:SF1">
    <property type="entry name" value="SPERMIDINE_PUTRESCINE TRANSPORT SYSTEM PERMEASE PROTEIN"/>
    <property type="match status" value="1"/>
</dbReference>
<evidence type="ECO:0000256" key="6">
    <source>
        <dbReference type="ARBA" id="ARBA00023136"/>
    </source>
</evidence>
<dbReference type="AlphaFoldDB" id="A0A7W4TP28"/>
<dbReference type="PANTHER" id="PTHR43005">
    <property type="entry name" value="BLR7065 PROTEIN"/>
    <property type="match status" value="1"/>
</dbReference>
<accession>A0A7W4TP28</accession>
<evidence type="ECO:0000256" key="3">
    <source>
        <dbReference type="ARBA" id="ARBA00022475"/>
    </source>
</evidence>
<evidence type="ECO:0000256" key="4">
    <source>
        <dbReference type="ARBA" id="ARBA00022692"/>
    </source>
</evidence>
<feature type="transmembrane region" description="Helical" evidence="7">
    <location>
        <begin position="255"/>
        <end position="277"/>
    </location>
</feature>
<evidence type="ECO:0000313" key="9">
    <source>
        <dbReference type="EMBL" id="MBB2902437.1"/>
    </source>
</evidence>
<dbReference type="PROSITE" id="PS50928">
    <property type="entry name" value="ABC_TM1"/>
    <property type="match status" value="1"/>
</dbReference>
<dbReference type="GO" id="GO:0055085">
    <property type="term" value="P:transmembrane transport"/>
    <property type="evidence" value="ECO:0007669"/>
    <property type="project" value="InterPro"/>
</dbReference>
<dbReference type="SUPFAM" id="SSF161098">
    <property type="entry name" value="MetI-like"/>
    <property type="match status" value="1"/>
</dbReference>
<reference evidence="9 10" key="2">
    <citation type="submission" date="2020-08" db="EMBL/GenBank/DDBJ databases">
        <authorList>
            <person name="Partida-Martinez L."/>
            <person name="Huntemann M."/>
            <person name="Clum A."/>
            <person name="Wang J."/>
            <person name="Palaniappan K."/>
            <person name="Ritter S."/>
            <person name="Chen I.-M."/>
            <person name="Stamatis D."/>
            <person name="Reddy T."/>
            <person name="O'Malley R."/>
            <person name="Daum C."/>
            <person name="Shapiro N."/>
            <person name="Ivanova N."/>
            <person name="Kyrpides N."/>
            <person name="Woyke T."/>
        </authorList>
    </citation>
    <scope>NUCLEOTIDE SEQUENCE [LARGE SCALE GENOMIC DNA]</scope>
    <source>
        <strain evidence="9 10">AS2.23</strain>
    </source>
</reference>
<keyword evidence="3" id="KW-1003">Cell membrane</keyword>
<evidence type="ECO:0000256" key="5">
    <source>
        <dbReference type="ARBA" id="ARBA00022989"/>
    </source>
</evidence>
<dbReference type="CDD" id="cd06261">
    <property type="entry name" value="TM_PBP2"/>
    <property type="match status" value="1"/>
</dbReference>
<reference evidence="9 10" key="1">
    <citation type="submission" date="2020-08" db="EMBL/GenBank/DDBJ databases">
        <title>The Agave Microbiome: Exploring the role of microbial communities in plant adaptations to desert environments.</title>
        <authorList>
            <person name="Partida-Martinez L.P."/>
        </authorList>
    </citation>
    <scope>NUCLEOTIDE SEQUENCE [LARGE SCALE GENOMIC DNA]</scope>
    <source>
        <strain evidence="9 10">AS2.23</strain>
    </source>
</reference>
<dbReference type="Proteomes" id="UP000533269">
    <property type="component" value="Unassembled WGS sequence"/>
</dbReference>
<dbReference type="InterPro" id="IPR035906">
    <property type="entry name" value="MetI-like_sf"/>
</dbReference>
<evidence type="ECO:0000256" key="7">
    <source>
        <dbReference type="RuleBase" id="RU363032"/>
    </source>
</evidence>
<dbReference type="InterPro" id="IPR000515">
    <property type="entry name" value="MetI-like"/>
</dbReference>
<sequence>MRRKDFLTLAGPAVVLMAALLLVPLGTTLVWSFQNVPVGQPGTFTGLANYRDLLGSPRFLDAAAFTVGFAVVATALKVALGYGLALLLTRVRRGRTVLLGFLLASYIVPSVVGALDFSWMFNDVFGGPVNRVLDLVGVQVNWLVDTWPARALVVLHSLWHEVPFVVLVLLAGLQTLPPEPMEAASIDGAGWWQKQRYLVVPALAPVFTFVLLISLMDGLKVFDSIRIMTPAAQQLGTESLMTYVYQVALGDSFRLGAGSAVNVLTMVVTLVLLIPFLRSTWKGARAL</sequence>
<feature type="transmembrane region" description="Helical" evidence="7">
    <location>
        <begin position="197"/>
        <end position="216"/>
    </location>
</feature>
<comment type="similarity">
    <text evidence="7">Belongs to the binding-protein-dependent transport system permease family.</text>
</comment>
<evidence type="ECO:0000256" key="1">
    <source>
        <dbReference type="ARBA" id="ARBA00004651"/>
    </source>
</evidence>
<comment type="subcellular location">
    <subcellularLocation>
        <location evidence="1 7">Cell membrane</location>
        <topology evidence="1 7">Multi-pass membrane protein</topology>
    </subcellularLocation>
</comment>
<gene>
    <name evidence="9" type="ORF">FHR75_003268</name>
</gene>
<protein>
    <submittedName>
        <fullName evidence="9">N,N'-diacetylchitobiose transport system permease protein</fullName>
    </submittedName>
</protein>
<feature type="transmembrane region" description="Helical" evidence="7">
    <location>
        <begin position="158"/>
        <end position="176"/>
    </location>
</feature>
<dbReference type="RefSeq" id="WP_183392233.1">
    <property type="nucleotide sequence ID" value="NZ_JACHVY010000003.1"/>
</dbReference>
<dbReference type="Pfam" id="PF00528">
    <property type="entry name" value="BPD_transp_1"/>
    <property type="match status" value="1"/>
</dbReference>
<name>A0A7W4TP28_KINRA</name>
<keyword evidence="5 7" id="KW-1133">Transmembrane helix</keyword>
<keyword evidence="6 7" id="KW-0472">Membrane</keyword>
<organism evidence="9 10">
    <name type="scientific">Kineococcus radiotolerans</name>
    <dbReference type="NCBI Taxonomy" id="131568"/>
    <lineage>
        <taxon>Bacteria</taxon>
        <taxon>Bacillati</taxon>
        <taxon>Actinomycetota</taxon>
        <taxon>Actinomycetes</taxon>
        <taxon>Kineosporiales</taxon>
        <taxon>Kineosporiaceae</taxon>
        <taxon>Kineococcus</taxon>
    </lineage>
</organism>
<evidence type="ECO:0000256" key="2">
    <source>
        <dbReference type="ARBA" id="ARBA00022448"/>
    </source>
</evidence>
<evidence type="ECO:0000259" key="8">
    <source>
        <dbReference type="PROSITE" id="PS50928"/>
    </source>
</evidence>
<proteinExistence type="inferred from homology"/>